<feature type="compositionally biased region" description="Basic and acidic residues" evidence="1">
    <location>
        <begin position="1"/>
        <end position="18"/>
    </location>
</feature>
<gene>
    <name evidence="2" type="ORF">SAMN05216193_10447</name>
</gene>
<dbReference type="RefSeq" id="WP_169720286.1">
    <property type="nucleotide sequence ID" value="NZ_FNIJ01000004.1"/>
</dbReference>
<name>A0A1H0CW68_9PSED</name>
<reference evidence="3" key="1">
    <citation type="submission" date="2016-10" db="EMBL/GenBank/DDBJ databases">
        <authorList>
            <person name="Varghese N."/>
            <person name="Submissions S."/>
        </authorList>
    </citation>
    <scope>NUCLEOTIDE SEQUENCE [LARGE SCALE GENOMIC DNA]</scope>
    <source>
        <strain evidence="3">JCM 21621</strain>
    </source>
</reference>
<feature type="compositionally biased region" description="Acidic residues" evidence="1">
    <location>
        <begin position="19"/>
        <end position="29"/>
    </location>
</feature>
<evidence type="ECO:0000313" key="3">
    <source>
        <dbReference type="Proteomes" id="UP000242957"/>
    </source>
</evidence>
<feature type="region of interest" description="Disordered" evidence="1">
    <location>
        <begin position="1"/>
        <end position="50"/>
    </location>
</feature>
<dbReference type="Proteomes" id="UP000242957">
    <property type="component" value="Unassembled WGS sequence"/>
</dbReference>
<keyword evidence="3" id="KW-1185">Reference proteome</keyword>
<proteinExistence type="predicted"/>
<organism evidence="2 3">
    <name type="scientific">Pseudomonas jinjuensis</name>
    <dbReference type="NCBI Taxonomy" id="198616"/>
    <lineage>
        <taxon>Bacteria</taxon>
        <taxon>Pseudomonadati</taxon>
        <taxon>Pseudomonadota</taxon>
        <taxon>Gammaproteobacteria</taxon>
        <taxon>Pseudomonadales</taxon>
        <taxon>Pseudomonadaceae</taxon>
        <taxon>Pseudomonas</taxon>
    </lineage>
</organism>
<dbReference type="EMBL" id="FNIJ01000004">
    <property type="protein sequence ID" value="SDN62183.1"/>
    <property type="molecule type" value="Genomic_DNA"/>
</dbReference>
<protein>
    <submittedName>
        <fullName evidence="2">Uncharacterized protein</fullName>
    </submittedName>
</protein>
<evidence type="ECO:0000313" key="2">
    <source>
        <dbReference type="EMBL" id="SDN62183.1"/>
    </source>
</evidence>
<dbReference type="STRING" id="198616.SAMN05216193_10447"/>
<evidence type="ECO:0000256" key="1">
    <source>
        <dbReference type="SAM" id="MobiDB-lite"/>
    </source>
</evidence>
<accession>A0A1H0CW68</accession>
<sequence>MKSPHDTPHPDPVVTREPDELDDLMEIEPADSRQEPHHSAAKQEGVIDEQ</sequence>
<dbReference type="AlphaFoldDB" id="A0A1H0CW68"/>